<dbReference type="AlphaFoldDB" id="A0AAV7MU56"/>
<protein>
    <submittedName>
        <fullName evidence="2">Uncharacterized protein</fullName>
    </submittedName>
</protein>
<proteinExistence type="predicted"/>
<name>A0AAV7MU56_PLEWA</name>
<sequence>MEYPCGQQNNDAGQRDALRSAHAPGSAPHYAARCSYDSESSVDGKTAMWGSATCQEALAFLVPLPLYAARCSWDRESPVDANSNAEQRNVPRSACVPGSTTFKQQDVSGTGDGKTAMQGSVMR</sequence>
<reference evidence="2" key="1">
    <citation type="journal article" date="2022" name="bioRxiv">
        <title>Sequencing and chromosome-scale assembly of the giantPleurodeles waltlgenome.</title>
        <authorList>
            <person name="Brown T."/>
            <person name="Elewa A."/>
            <person name="Iarovenko S."/>
            <person name="Subramanian E."/>
            <person name="Araus A.J."/>
            <person name="Petzold A."/>
            <person name="Susuki M."/>
            <person name="Suzuki K.-i.T."/>
            <person name="Hayashi T."/>
            <person name="Toyoda A."/>
            <person name="Oliveira C."/>
            <person name="Osipova E."/>
            <person name="Leigh N.D."/>
            <person name="Simon A."/>
            <person name="Yun M.H."/>
        </authorList>
    </citation>
    <scope>NUCLEOTIDE SEQUENCE</scope>
    <source>
        <strain evidence="2">20211129_DDA</strain>
        <tissue evidence="2">Liver</tissue>
    </source>
</reference>
<organism evidence="2 3">
    <name type="scientific">Pleurodeles waltl</name>
    <name type="common">Iberian ribbed newt</name>
    <dbReference type="NCBI Taxonomy" id="8319"/>
    <lineage>
        <taxon>Eukaryota</taxon>
        <taxon>Metazoa</taxon>
        <taxon>Chordata</taxon>
        <taxon>Craniata</taxon>
        <taxon>Vertebrata</taxon>
        <taxon>Euteleostomi</taxon>
        <taxon>Amphibia</taxon>
        <taxon>Batrachia</taxon>
        <taxon>Caudata</taxon>
        <taxon>Salamandroidea</taxon>
        <taxon>Salamandridae</taxon>
        <taxon>Pleurodelinae</taxon>
        <taxon>Pleurodeles</taxon>
    </lineage>
</organism>
<evidence type="ECO:0000313" key="2">
    <source>
        <dbReference type="EMBL" id="KAJ1106901.1"/>
    </source>
</evidence>
<feature type="region of interest" description="Disordered" evidence="1">
    <location>
        <begin position="1"/>
        <end position="30"/>
    </location>
</feature>
<evidence type="ECO:0000313" key="3">
    <source>
        <dbReference type="Proteomes" id="UP001066276"/>
    </source>
</evidence>
<feature type="region of interest" description="Disordered" evidence="1">
    <location>
        <begin position="77"/>
        <end position="123"/>
    </location>
</feature>
<feature type="compositionally biased region" description="Polar residues" evidence="1">
    <location>
        <begin position="1"/>
        <end position="12"/>
    </location>
</feature>
<gene>
    <name evidence="2" type="ORF">NDU88_004299</name>
</gene>
<dbReference type="Proteomes" id="UP001066276">
    <property type="component" value="Chromosome 9"/>
</dbReference>
<feature type="compositionally biased region" description="Polar residues" evidence="1">
    <location>
        <begin position="98"/>
        <end position="108"/>
    </location>
</feature>
<dbReference type="EMBL" id="JANPWB010000013">
    <property type="protein sequence ID" value="KAJ1106901.1"/>
    <property type="molecule type" value="Genomic_DNA"/>
</dbReference>
<accession>A0AAV7MU56</accession>
<keyword evidence="3" id="KW-1185">Reference proteome</keyword>
<evidence type="ECO:0000256" key="1">
    <source>
        <dbReference type="SAM" id="MobiDB-lite"/>
    </source>
</evidence>
<comment type="caution">
    <text evidence="2">The sequence shown here is derived from an EMBL/GenBank/DDBJ whole genome shotgun (WGS) entry which is preliminary data.</text>
</comment>